<dbReference type="EMBL" id="MU007101">
    <property type="protein sequence ID" value="KAF2421164.1"/>
    <property type="molecule type" value="Genomic_DNA"/>
</dbReference>
<reference evidence="2" key="1">
    <citation type="journal article" date="2020" name="Stud. Mycol.">
        <title>101 Dothideomycetes genomes: a test case for predicting lifestyles and emergence of pathogens.</title>
        <authorList>
            <person name="Haridas S."/>
            <person name="Albert R."/>
            <person name="Binder M."/>
            <person name="Bloem J."/>
            <person name="Labutti K."/>
            <person name="Salamov A."/>
            <person name="Andreopoulos B."/>
            <person name="Baker S."/>
            <person name="Barry K."/>
            <person name="Bills G."/>
            <person name="Bluhm B."/>
            <person name="Cannon C."/>
            <person name="Castanera R."/>
            <person name="Culley D."/>
            <person name="Daum C."/>
            <person name="Ezra D."/>
            <person name="Gonzalez J."/>
            <person name="Henrissat B."/>
            <person name="Kuo A."/>
            <person name="Liang C."/>
            <person name="Lipzen A."/>
            <person name="Lutzoni F."/>
            <person name="Magnuson J."/>
            <person name="Mondo S."/>
            <person name="Nolan M."/>
            <person name="Ohm R."/>
            <person name="Pangilinan J."/>
            <person name="Park H.-J."/>
            <person name="Ramirez L."/>
            <person name="Alfaro M."/>
            <person name="Sun H."/>
            <person name="Tritt A."/>
            <person name="Yoshinaga Y."/>
            <person name="Zwiers L.-H."/>
            <person name="Turgeon B."/>
            <person name="Goodwin S."/>
            <person name="Spatafora J."/>
            <person name="Crous P."/>
            <person name="Grigoriev I."/>
        </authorList>
    </citation>
    <scope>NUCLEOTIDE SEQUENCE</scope>
    <source>
        <strain evidence="2">CBS 130266</strain>
    </source>
</reference>
<accession>A0A9P4NH40</accession>
<dbReference type="OrthoDB" id="529273at2759"/>
<keyword evidence="1" id="KW-1133">Transmembrane helix</keyword>
<proteinExistence type="predicted"/>
<dbReference type="AlphaFoldDB" id="A0A9P4NH40"/>
<dbReference type="Proteomes" id="UP000800235">
    <property type="component" value="Unassembled WGS sequence"/>
</dbReference>
<keyword evidence="1" id="KW-0812">Transmembrane</keyword>
<sequence>MVSFSKAVPFVSTVDYSEEEEDESQNLHRSEFHHARDALCSIFLSLALPTIVAVAVLVADVRSLKFTTIHAVVTDNRASISVAVQIVSVILGLLQIEAVDQLFSLATQSHLTKVPTSLGALQFWNGIRSRTMNWNLKPKLFVLLCVYLLLAAIPATIWTGALTPVVTSKNVTSTTRIPQYVNMSLLKEYPSEIGKSGPSLRNDKGFFTYSVGVQYAELLTQTLSTAISDEGSPRHHIKYDNSEFLYIGRSYGLGSSVGLIDDAFLGNSLAKSYQYQERGYESQVSCSYNTSVPFFQIYPNSVEDMLYAAKGYLPDSIKPEYSLYVGHSTDAIVAFGVTAQPIEPTSLTRYFGIGAGKSYQTLNSIQCKVDFLPSTFDVSVNILGRNITVSKASTASDGSAPIPDLNIDQSGKLSHVAMRQIELYSNDLTSIYQSLVGNALNFSISDLQTQKLVNQSVADSNLKETTLAAVEISFAAMLDDIMVGYASAQLMIAKDSTDVPAIITTSAIRFGKSIYIYLIIGINAFVMLLMLEEAIRTRGWRDSSQFDYADFAQLAFASSRGGTELAESMEAIVAEAEREKHSKSKGARIARLLVPWSSYDPQLKVLVRDNGKEQSKDGLGRFTLGIA</sequence>
<keyword evidence="3" id="KW-1185">Reference proteome</keyword>
<comment type="caution">
    <text evidence="2">The sequence shown here is derived from an EMBL/GenBank/DDBJ whole genome shotgun (WGS) entry which is preliminary data.</text>
</comment>
<protein>
    <submittedName>
        <fullName evidence="2">Uncharacterized protein</fullName>
    </submittedName>
</protein>
<evidence type="ECO:0000313" key="3">
    <source>
        <dbReference type="Proteomes" id="UP000800235"/>
    </source>
</evidence>
<feature type="transmembrane region" description="Helical" evidence="1">
    <location>
        <begin position="140"/>
        <end position="161"/>
    </location>
</feature>
<gene>
    <name evidence="2" type="ORF">EJ08DRAFT_702143</name>
</gene>
<evidence type="ECO:0000256" key="1">
    <source>
        <dbReference type="SAM" id="Phobius"/>
    </source>
</evidence>
<evidence type="ECO:0000313" key="2">
    <source>
        <dbReference type="EMBL" id="KAF2421164.1"/>
    </source>
</evidence>
<organism evidence="2 3">
    <name type="scientific">Tothia fuscella</name>
    <dbReference type="NCBI Taxonomy" id="1048955"/>
    <lineage>
        <taxon>Eukaryota</taxon>
        <taxon>Fungi</taxon>
        <taxon>Dikarya</taxon>
        <taxon>Ascomycota</taxon>
        <taxon>Pezizomycotina</taxon>
        <taxon>Dothideomycetes</taxon>
        <taxon>Pleosporomycetidae</taxon>
        <taxon>Venturiales</taxon>
        <taxon>Cylindrosympodiaceae</taxon>
        <taxon>Tothia</taxon>
    </lineage>
</organism>
<feature type="transmembrane region" description="Helical" evidence="1">
    <location>
        <begin position="38"/>
        <end position="58"/>
    </location>
</feature>
<keyword evidence="1" id="KW-0472">Membrane</keyword>
<name>A0A9P4NH40_9PEZI</name>
<feature type="transmembrane region" description="Helical" evidence="1">
    <location>
        <begin position="514"/>
        <end position="531"/>
    </location>
</feature>